<evidence type="ECO:0000256" key="10">
    <source>
        <dbReference type="ARBA" id="ARBA00052283"/>
    </source>
</evidence>
<comment type="similarity">
    <text evidence="2">Belongs to the trans-sulfuration enzymes family.</text>
</comment>
<comment type="caution">
    <text evidence="13">The sequence shown here is derived from an EMBL/GenBank/DDBJ whole genome shotgun (WGS) entry which is preliminary data.</text>
</comment>
<keyword evidence="8 13" id="KW-0456">Lyase</keyword>
<dbReference type="Gene3D" id="3.30.1370.60">
    <property type="entry name" value="Hypothetical oxidoreductase yiak, domain 2"/>
    <property type="match status" value="1"/>
</dbReference>
<dbReference type="CDD" id="cd00614">
    <property type="entry name" value="CGS_like"/>
    <property type="match status" value="1"/>
</dbReference>
<dbReference type="InterPro" id="IPR006238">
    <property type="entry name" value="Cys_b_lyase_euk"/>
</dbReference>
<dbReference type="InterPro" id="IPR003767">
    <property type="entry name" value="Malate/L-lactate_DH-like"/>
</dbReference>
<keyword evidence="14" id="KW-1185">Reference proteome</keyword>
<evidence type="ECO:0000256" key="8">
    <source>
        <dbReference type="ARBA" id="ARBA00023239"/>
    </source>
</evidence>
<keyword evidence="7" id="KW-0486">Methionine biosynthesis</keyword>
<dbReference type="PROSITE" id="PS00868">
    <property type="entry name" value="CYS_MET_METAB_PP"/>
    <property type="match status" value="1"/>
</dbReference>
<dbReference type="InterPro" id="IPR036111">
    <property type="entry name" value="Mal/L-sulfo/L-lacto_DH-like_sf"/>
</dbReference>
<dbReference type="InterPro" id="IPR043144">
    <property type="entry name" value="Mal/L-sulf/L-lact_DH-like_ah"/>
</dbReference>
<organism evidence="13 14">
    <name type="scientific">Raphidocelis subcapitata</name>
    <dbReference type="NCBI Taxonomy" id="307507"/>
    <lineage>
        <taxon>Eukaryota</taxon>
        <taxon>Viridiplantae</taxon>
        <taxon>Chlorophyta</taxon>
        <taxon>core chlorophytes</taxon>
        <taxon>Chlorophyceae</taxon>
        <taxon>CS clade</taxon>
        <taxon>Sphaeropleales</taxon>
        <taxon>Selenastraceae</taxon>
        <taxon>Raphidocelis</taxon>
    </lineage>
</organism>
<dbReference type="GO" id="GO:0005737">
    <property type="term" value="C:cytoplasm"/>
    <property type="evidence" value="ECO:0007669"/>
    <property type="project" value="TreeGrafter"/>
</dbReference>
<dbReference type="GO" id="GO:0047804">
    <property type="term" value="F:cysteine-S-conjugate beta-lyase activity"/>
    <property type="evidence" value="ECO:0007669"/>
    <property type="project" value="UniProtKB-EC"/>
</dbReference>
<evidence type="ECO:0000256" key="5">
    <source>
        <dbReference type="ARBA" id="ARBA00022898"/>
    </source>
</evidence>
<dbReference type="NCBIfam" id="TIGR01329">
    <property type="entry name" value="cysta_beta_ly_E"/>
    <property type="match status" value="1"/>
</dbReference>
<feature type="region of interest" description="Disordered" evidence="12">
    <location>
        <begin position="413"/>
        <end position="462"/>
    </location>
</feature>
<dbReference type="SUPFAM" id="SSF53383">
    <property type="entry name" value="PLP-dependent transferases"/>
    <property type="match status" value="1"/>
</dbReference>
<dbReference type="Gene3D" id="3.40.640.10">
    <property type="entry name" value="Type I PLP-dependent aspartate aminotransferase-like (Major domain)"/>
    <property type="match status" value="1"/>
</dbReference>
<dbReference type="Pfam" id="PF02615">
    <property type="entry name" value="Ldh_2"/>
    <property type="match status" value="1"/>
</dbReference>
<dbReference type="SUPFAM" id="SSF89733">
    <property type="entry name" value="L-sulfolactate dehydrogenase-like"/>
    <property type="match status" value="1"/>
</dbReference>
<keyword evidence="6" id="KW-0560">Oxidoreductase</keyword>
<dbReference type="Pfam" id="PF01053">
    <property type="entry name" value="Cys_Met_Meta_PP"/>
    <property type="match status" value="1"/>
</dbReference>
<dbReference type="PANTHER" id="PTHR11808:SF50">
    <property type="entry name" value="CYSTATHIONINE BETA-LYASE"/>
    <property type="match status" value="1"/>
</dbReference>
<dbReference type="STRING" id="307507.A0A2V0NM78"/>
<dbReference type="GO" id="GO:0016491">
    <property type="term" value="F:oxidoreductase activity"/>
    <property type="evidence" value="ECO:0007669"/>
    <property type="project" value="UniProtKB-KW"/>
</dbReference>
<comment type="cofactor">
    <cofactor evidence="1">
        <name>pyridoxal 5'-phosphate</name>
        <dbReference type="ChEBI" id="CHEBI:597326"/>
    </cofactor>
</comment>
<feature type="compositionally biased region" description="Low complexity" evidence="12">
    <location>
        <begin position="413"/>
        <end position="431"/>
    </location>
</feature>
<evidence type="ECO:0000313" key="14">
    <source>
        <dbReference type="Proteomes" id="UP000247498"/>
    </source>
</evidence>
<name>A0A2V0NM78_9CHLO</name>
<reference evidence="13 14" key="1">
    <citation type="journal article" date="2018" name="Sci. Rep.">
        <title>Raphidocelis subcapitata (=Pseudokirchneriella subcapitata) provides an insight into genome evolution and environmental adaptations in the Sphaeropleales.</title>
        <authorList>
            <person name="Suzuki S."/>
            <person name="Yamaguchi H."/>
            <person name="Nakajima N."/>
            <person name="Kawachi M."/>
        </authorList>
    </citation>
    <scope>NUCLEOTIDE SEQUENCE [LARGE SCALE GENOMIC DNA]</scope>
    <source>
        <strain evidence="13 14">NIES-35</strain>
    </source>
</reference>
<comment type="subunit">
    <text evidence="11">Forms homodimers. May form homotetramers from two homodimers.</text>
</comment>
<dbReference type="InterPro" id="IPR000277">
    <property type="entry name" value="Cys/Met-Metab_PyrdxlP-dep_enz"/>
</dbReference>
<dbReference type="Gene3D" id="1.10.1530.10">
    <property type="match status" value="1"/>
</dbReference>
<evidence type="ECO:0000256" key="3">
    <source>
        <dbReference type="ARBA" id="ARBA00012224"/>
    </source>
</evidence>
<feature type="region of interest" description="Disordered" evidence="12">
    <location>
        <begin position="22"/>
        <end position="77"/>
    </location>
</feature>
<dbReference type="Proteomes" id="UP000247498">
    <property type="component" value="Unassembled WGS sequence"/>
</dbReference>
<gene>
    <name evidence="13" type="ORF">Rsub_00941</name>
</gene>
<accession>A0A2V0NM78</accession>
<feature type="compositionally biased region" description="Low complexity" evidence="12">
    <location>
        <begin position="22"/>
        <end position="51"/>
    </location>
</feature>
<dbReference type="GO" id="GO:0030170">
    <property type="term" value="F:pyridoxal phosphate binding"/>
    <property type="evidence" value="ECO:0007669"/>
    <property type="project" value="InterPro"/>
</dbReference>
<protein>
    <recommendedName>
        <fullName evidence="3">cysteine-S-conjugate beta-lyase</fullName>
        <ecNumber evidence="3">4.4.1.13</ecNumber>
    </recommendedName>
    <alternativeName>
        <fullName evidence="9">Cysteine-S-conjugate beta-lyase</fullName>
    </alternativeName>
</protein>
<evidence type="ECO:0000256" key="4">
    <source>
        <dbReference type="ARBA" id="ARBA00022605"/>
    </source>
</evidence>
<dbReference type="InterPro" id="IPR015421">
    <property type="entry name" value="PyrdxlP-dep_Trfase_major"/>
</dbReference>
<dbReference type="FunFam" id="3.40.640.10:FF:000009">
    <property type="entry name" value="Cystathionine gamma-synthase homolog"/>
    <property type="match status" value="1"/>
</dbReference>
<dbReference type="InterPro" id="IPR015422">
    <property type="entry name" value="PyrdxlP-dep_Trfase_small"/>
</dbReference>
<dbReference type="PANTHER" id="PTHR11808">
    <property type="entry name" value="TRANS-SULFURATION ENZYME FAMILY MEMBER"/>
    <property type="match status" value="1"/>
</dbReference>
<dbReference type="GO" id="GO:0071266">
    <property type="term" value="P:'de novo' L-methionine biosynthetic process"/>
    <property type="evidence" value="ECO:0007669"/>
    <property type="project" value="InterPro"/>
</dbReference>
<keyword evidence="4" id="KW-0028">Amino-acid biosynthesis</keyword>
<evidence type="ECO:0000256" key="1">
    <source>
        <dbReference type="ARBA" id="ARBA00001933"/>
    </source>
</evidence>
<proteinExistence type="inferred from homology"/>
<evidence type="ECO:0000256" key="12">
    <source>
        <dbReference type="SAM" id="MobiDB-lite"/>
    </source>
</evidence>
<dbReference type="InParanoid" id="A0A2V0NM78"/>
<dbReference type="EMBL" id="BDRX01000004">
    <property type="protein sequence ID" value="GBF88229.1"/>
    <property type="molecule type" value="Genomic_DNA"/>
</dbReference>
<evidence type="ECO:0000256" key="2">
    <source>
        <dbReference type="ARBA" id="ARBA00009077"/>
    </source>
</evidence>
<dbReference type="OrthoDB" id="3512640at2759"/>
<dbReference type="InterPro" id="IPR054542">
    <property type="entry name" value="Cys_met_metab_PP"/>
</dbReference>
<dbReference type="EC" id="4.4.1.13" evidence="3"/>
<dbReference type="Gene3D" id="3.90.1150.10">
    <property type="entry name" value="Aspartate Aminotransferase, domain 1"/>
    <property type="match status" value="1"/>
</dbReference>
<feature type="region of interest" description="Disordered" evidence="12">
    <location>
        <begin position="862"/>
        <end position="881"/>
    </location>
</feature>
<evidence type="ECO:0000256" key="6">
    <source>
        <dbReference type="ARBA" id="ARBA00023002"/>
    </source>
</evidence>
<dbReference type="InterPro" id="IPR015424">
    <property type="entry name" value="PyrdxlP-dep_Trfase"/>
</dbReference>
<dbReference type="GO" id="GO:0019346">
    <property type="term" value="P:transsulfuration"/>
    <property type="evidence" value="ECO:0007669"/>
    <property type="project" value="InterPro"/>
</dbReference>
<dbReference type="InterPro" id="IPR043143">
    <property type="entry name" value="Mal/L-sulf/L-lact_DH-like_NADP"/>
</dbReference>
<evidence type="ECO:0000313" key="13">
    <source>
        <dbReference type="EMBL" id="GBF88229.1"/>
    </source>
</evidence>
<dbReference type="AlphaFoldDB" id="A0A2V0NM78"/>
<keyword evidence="5" id="KW-0663">Pyridoxal phosphate</keyword>
<evidence type="ECO:0000256" key="7">
    <source>
        <dbReference type="ARBA" id="ARBA00023167"/>
    </source>
</evidence>
<evidence type="ECO:0000256" key="9">
    <source>
        <dbReference type="ARBA" id="ARBA00047213"/>
    </source>
</evidence>
<evidence type="ECO:0000256" key="11">
    <source>
        <dbReference type="ARBA" id="ARBA00064715"/>
    </source>
</evidence>
<sequence>MQSALARAQAVQCSAGIATRPALPGLGRPRRAGGLAAPAAPQQAPRGPALACGAPRSGPGIRGSRLRPSATANGAPDASETVYIPVSELRSLVAQSLAALGYNSDEIATLSEVLLYAQLRGNNQGVIKITTGGMNRTPTAGRMRVERDTKLSALLDGAGEAGMLVLSRATEMAAEKARSHGFGIVGTHGTSTSTGALGYYAEKIAASGLIGIVLAQSPEFVAPHGAKKAVFGTNPIAVAVPSGGAPVVMDMATAAYAWFGVLEAKTAGRKIPLGVAQDSEGDVTEDPARVLEGGAIRVFDGSHKGSNLALMVELLAGPLVGAATADKLAAKNWGNLVIALDPELLGDREEIRARMQVVLDRVKSAPRLPGVDEILLPGERGSRLAASRLASGTVPVEANLYRNLKVAASKAATAPPPAANGAPPAAAANGAPAPPARATKRSTQLLHPPPGSVTDPYGASGPPLYQTATFAQPGATEFGPYDYTRSGNPTRTLLEEQWAALEGADRAFAFTSGMAAIAACCRLVAAGEHILAGDDIYGGTSRLLSQVVPNCGVEVSNVDMADMSAVRAGIIPGKTKLVIVESPTNPRRQVCDIAAIVEAAHAAGALVMVDNSFMTPLFQRPLDLGADISMTSGTKYIGGHGDVTLGVLAVRGAELAKRVYFLQNAEGAGLAPMDCWLALRGLKTMSLRLERAAATAARLAAWLSRHPLVKRVNYASLPAHPGSELHASQAASGGAVLSFTTGDVEVSKAIVDAATLFKVTVSFGNVVSLISLPCYMSHASIPAEVRAARGLPDDLVRIACGLEDADDLIWDLEQAMTKAAKLAKPPLPMNGGAAGGDGGGAASAREAALLARIAALEARLDAAQAAQQQQQQHQQQQAAGR</sequence>
<comment type="catalytic activity">
    <reaction evidence="10">
        <text>L,L-cystathionine + H2O = L-homocysteine + pyruvate + NH4(+)</text>
        <dbReference type="Rhea" id="RHEA:13965"/>
        <dbReference type="ChEBI" id="CHEBI:15361"/>
        <dbReference type="ChEBI" id="CHEBI:15377"/>
        <dbReference type="ChEBI" id="CHEBI:28938"/>
        <dbReference type="ChEBI" id="CHEBI:58161"/>
        <dbReference type="ChEBI" id="CHEBI:58199"/>
    </reaction>
    <physiologicalReaction direction="left-to-right" evidence="10">
        <dbReference type="Rhea" id="RHEA:13966"/>
    </physiologicalReaction>
</comment>